<gene>
    <name evidence="3" type="ORF">MNOR_LOCUS37500</name>
</gene>
<evidence type="ECO:0000256" key="1">
    <source>
        <dbReference type="SAM" id="MobiDB-lite"/>
    </source>
</evidence>
<feature type="non-terminal residue" evidence="3">
    <location>
        <position position="1"/>
    </location>
</feature>
<proteinExistence type="predicted"/>
<organism evidence="3 4">
    <name type="scientific">Meganyctiphanes norvegica</name>
    <name type="common">Northern krill</name>
    <name type="synonym">Thysanopoda norvegica</name>
    <dbReference type="NCBI Taxonomy" id="48144"/>
    <lineage>
        <taxon>Eukaryota</taxon>
        <taxon>Metazoa</taxon>
        <taxon>Ecdysozoa</taxon>
        <taxon>Arthropoda</taxon>
        <taxon>Crustacea</taxon>
        <taxon>Multicrustacea</taxon>
        <taxon>Malacostraca</taxon>
        <taxon>Eumalacostraca</taxon>
        <taxon>Eucarida</taxon>
        <taxon>Euphausiacea</taxon>
        <taxon>Euphausiidae</taxon>
        <taxon>Meganyctiphanes</taxon>
    </lineage>
</organism>
<name>A0AAV2SKG1_MEGNR</name>
<evidence type="ECO:0000259" key="2">
    <source>
        <dbReference type="Pfam" id="PF07727"/>
    </source>
</evidence>
<dbReference type="InterPro" id="IPR013103">
    <property type="entry name" value="RVT_2"/>
</dbReference>
<evidence type="ECO:0000313" key="4">
    <source>
        <dbReference type="Proteomes" id="UP001497623"/>
    </source>
</evidence>
<comment type="caution">
    <text evidence="3">The sequence shown here is derived from an EMBL/GenBank/DDBJ whole genome shotgun (WGS) entry which is preliminary data.</text>
</comment>
<feature type="region of interest" description="Disordered" evidence="1">
    <location>
        <begin position="1"/>
        <end position="51"/>
    </location>
</feature>
<dbReference type="Proteomes" id="UP001497623">
    <property type="component" value="Unassembled WGS sequence"/>
</dbReference>
<evidence type="ECO:0000313" key="3">
    <source>
        <dbReference type="EMBL" id="CAL4200120.1"/>
    </source>
</evidence>
<dbReference type="EMBL" id="CAXKWB010076133">
    <property type="protein sequence ID" value="CAL4200120.1"/>
    <property type="molecule type" value="Genomic_DNA"/>
</dbReference>
<accession>A0AAV2SKG1</accession>
<dbReference type="AlphaFoldDB" id="A0AAV2SKG1"/>
<protein>
    <recommendedName>
        <fullName evidence="2">Reverse transcriptase Ty1/copia-type domain-containing protein</fullName>
    </recommendedName>
</protein>
<dbReference type="Pfam" id="PF07727">
    <property type="entry name" value="RVT_2"/>
    <property type="match status" value="1"/>
</dbReference>
<feature type="compositionally biased region" description="Acidic residues" evidence="1">
    <location>
        <begin position="23"/>
        <end position="37"/>
    </location>
</feature>
<feature type="domain" description="Reverse transcriptase Ty1/copia-type" evidence="2">
    <location>
        <begin position="116"/>
        <end position="270"/>
    </location>
</feature>
<reference evidence="3 4" key="1">
    <citation type="submission" date="2024-05" db="EMBL/GenBank/DDBJ databases">
        <authorList>
            <person name="Wallberg A."/>
        </authorList>
    </citation>
    <scope>NUCLEOTIDE SEQUENCE [LARGE SCALE GENOMIC DNA]</scope>
</reference>
<sequence>PVDGAGEPVDSDEEPVDGAGEPVDSDEEPVDGAEESQEQQSETSAKGRYPTRERKGLLRYIELCAAYDVSDEDSEGEDTAPVVGDVPRNYKEATQSAEKEEWGGAMKGQLVSLLDNETFQVVPRPKDRKVVGSRWVYSIKSGLNDEVQYKARVVAKGFSQVADIDYHETFSPTARMTSIRMLLQLAVAESLKVHQLDFDSAYLNAEIDCEIFMEPPELFPCNRPSEVLKIKKSLYGLKQSGRLWNEMLHAYLVEKNFTRSLVDTCVYTQFNEEPVKP</sequence>
<keyword evidence="4" id="KW-1185">Reference proteome</keyword>